<dbReference type="PROSITE" id="PS00217">
    <property type="entry name" value="SUGAR_TRANSPORT_2"/>
    <property type="match status" value="1"/>
</dbReference>
<dbReference type="GO" id="GO:0016020">
    <property type="term" value="C:membrane"/>
    <property type="evidence" value="ECO:0007669"/>
    <property type="project" value="UniProtKB-SubCell"/>
</dbReference>
<dbReference type="PROSITE" id="PS50850">
    <property type="entry name" value="MFS"/>
    <property type="match status" value="1"/>
</dbReference>
<dbReference type="Gene3D" id="1.20.1250.20">
    <property type="entry name" value="MFS general substrate transporter like domains"/>
    <property type="match status" value="1"/>
</dbReference>
<dbReference type="SUPFAM" id="SSF55347">
    <property type="entry name" value="Glyceraldehyde-3-phosphate dehydrogenase-like, C-terminal domain"/>
    <property type="match status" value="1"/>
</dbReference>
<feature type="transmembrane region" description="Helical" evidence="7">
    <location>
        <begin position="301"/>
        <end position="322"/>
    </location>
</feature>
<dbReference type="InterPro" id="IPR036259">
    <property type="entry name" value="MFS_trans_sf"/>
</dbReference>
<evidence type="ECO:0000259" key="8">
    <source>
        <dbReference type="PROSITE" id="PS50850"/>
    </source>
</evidence>
<comment type="subcellular location">
    <subcellularLocation>
        <location evidence="1">Membrane</location>
        <topology evidence="1">Multi-pass membrane protein</topology>
    </subcellularLocation>
</comment>
<dbReference type="GO" id="GO:0005351">
    <property type="term" value="F:carbohydrate:proton symporter activity"/>
    <property type="evidence" value="ECO:0007669"/>
    <property type="project" value="TreeGrafter"/>
</dbReference>
<evidence type="ECO:0000256" key="2">
    <source>
        <dbReference type="ARBA" id="ARBA00010992"/>
    </source>
</evidence>
<feature type="transmembrane region" description="Helical" evidence="7">
    <location>
        <begin position="175"/>
        <end position="195"/>
    </location>
</feature>
<dbReference type="AlphaFoldDB" id="A0A0F8VBT7"/>
<dbReference type="InterPro" id="IPR000683">
    <property type="entry name" value="Gfo/Idh/MocA-like_OxRdtase_N"/>
</dbReference>
<dbReference type="InterPro" id="IPR005828">
    <property type="entry name" value="MFS_sugar_transport-like"/>
</dbReference>
<gene>
    <name evidence="9" type="ORF">ARAM_001122</name>
</gene>
<keyword evidence="4 7" id="KW-0812">Transmembrane</keyword>
<feature type="domain" description="Major facilitator superfamily (MFS) profile" evidence="8">
    <location>
        <begin position="46"/>
        <end position="488"/>
    </location>
</feature>
<keyword evidence="10" id="KW-1185">Reference proteome</keyword>
<dbReference type="InterPro" id="IPR050360">
    <property type="entry name" value="MFS_Sugar_Transporters"/>
</dbReference>
<feature type="transmembrane region" description="Helical" evidence="7">
    <location>
        <begin position="215"/>
        <end position="232"/>
    </location>
</feature>
<protein>
    <submittedName>
        <fullName evidence="9">MFS general substrate transporter</fullName>
    </submittedName>
</protein>
<dbReference type="SUPFAM" id="SSF103473">
    <property type="entry name" value="MFS general substrate transporter"/>
    <property type="match status" value="1"/>
</dbReference>
<feature type="transmembrane region" description="Helical" evidence="7">
    <location>
        <begin position="151"/>
        <end position="168"/>
    </location>
</feature>
<dbReference type="PANTHER" id="PTHR48022:SF83">
    <property type="entry name" value="MAJOR FACILITATOR SUPERFAMILY (MFS) PROFILE DOMAIN-CONTAINING PROTEIN"/>
    <property type="match status" value="1"/>
</dbReference>
<dbReference type="InterPro" id="IPR036291">
    <property type="entry name" value="NAD(P)-bd_dom_sf"/>
</dbReference>
<dbReference type="Proteomes" id="UP000034291">
    <property type="component" value="Unassembled WGS sequence"/>
</dbReference>
<proteinExistence type="inferred from homology"/>
<evidence type="ECO:0000256" key="7">
    <source>
        <dbReference type="SAM" id="Phobius"/>
    </source>
</evidence>
<feature type="transmembrane region" description="Helical" evidence="7">
    <location>
        <begin position="363"/>
        <end position="381"/>
    </location>
</feature>
<evidence type="ECO:0000313" key="10">
    <source>
        <dbReference type="Proteomes" id="UP000034291"/>
    </source>
</evidence>
<feature type="transmembrane region" description="Helical" evidence="7">
    <location>
        <begin position="431"/>
        <end position="453"/>
    </location>
</feature>
<comment type="similarity">
    <text evidence="2">Belongs to the major facilitator superfamily. Sugar transporter (TC 2.A.1.1) family.</text>
</comment>
<dbReference type="Gene3D" id="3.30.360.10">
    <property type="entry name" value="Dihydrodipicolinate Reductase, domain 2"/>
    <property type="match status" value="1"/>
</dbReference>
<feature type="transmembrane region" description="Helical" evidence="7">
    <location>
        <begin position="334"/>
        <end position="356"/>
    </location>
</feature>
<keyword evidence="3" id="KW-0813">Transport</keyword>
<dbReference type="EMBL" id="JZBS01002007">
    <property type="protein sequence ID" value="KKK20516.1"/>
    <property type="molecule type" value="Genomic_DNA"/>
</dbReference>
<keyword evidence="6 7" id="KW-0472">Membrane</keyword>
<name>A0A0F8VBT7_9EURO</name>
<evidence type="ECO:0000256" key="3">
    <source>
        <dbReference type="ARBA" id="ARBA00022448"/>
    </source>
</evidence>
<evidence type="ECO:0000256" key="4">
    <source>
        <dbReference type="ARBA" id="ARBA00022692"/>
    </source>
</evidence>
<dbReference type="SUPFAM" id="SSF51735">
    <property type="entry name" value="NAD(P)-binding Rossmann-fold domains"/>
    <property type="match status" value="1"/>
</dbReference>
<evidence type="ECO:0000313" key="9">
    <source>
        <dbReference type="EMBL" id="KKK20516.1"/>
    </source>
</evidence>
<evidence type="ECO:0000256" key="5">
    <source>
        <dbReference type="ARBA" id="ARBA00022989"/>
    </source>
</evidence>
<accession>A0A0F8VBT7</accession>
<feature type="transmembrane region" description="Helical" evidence="7">
    <location>
        <begin position="401"/>
        <end position="419"/>
    </location>
</feature>
<evidence type="ECO:0000256" key="1">
    <source>
        <dbReference type="ARBA" id="ARBA00004141"/>
    </source>
</evidence>
<dbReference type="FunFam" id="1.20.1250.20:FF:000078">
    <property type="entry name" value="MFS maltose transporter, putative"/>
    <property type="match status" value="1"/>
</dbReference>
<dbReference type="InterPro" id="IPR020846">
    <property type="entry name" value="MFS_dom"/>
</dbReference>
<dbReference type="PANTHER" id="PTHR48022">
    <property type="entry name" value="PLASTIDIC GLUCOSE TRANSPORTER 4"/>
    <property type="match status" value="1"/>
</dbReference>
<keyword evidence="5 7" id="KW-1133">Transmembrane helix</keyword>
<dbReference type="Gene3D" id="3.40.50.720">
    <property type="entry name" value="NAD(P)-binding Rossmann-like Domain"/>
    <property type="match status" value="1"/>
</dbReference>
<dbReference type="Pfam" id="PF01408">
    <property type="entry name" value="GFO_IDH_MocA"/>
    <property type="match status" value="1"/>
</dbReference>
<evidence type="ECO:0000256" key="6">
    <source>
        <dbReference type="ARBA" id="ARBA00023136"/>
    </source>
</evidence>
<organism evidence="9 10">
    <name type="scientific">Aspergillus rambellii</name>
    <dbReference type="NCBI Taxonomy" id="308745"/>
    <lineage>
        <taxon>Eukaryota</taxon>
        <taxon>Fungi</taxon>
        <taxon>Dikarya</taxon>
        <taxon>Ascomycota</taxon>
        <taxon>Pezizomycotina</taxon>
        <taxon>Eurotiomycetes</taxon>
        <taxon>Eurotiomycetidae</taxon>
        <taxon>Eurotiales</taxon>
        <taxon>Aspergillaceae</taxon>
        <taxon>Aspergillus</taxon>
        <taxon>Aspergillus subgen. Nidulantes</taxon>
    </lineage>
</organism>
<comment type="caution">
    <text evidence="9">The sequence shown here is derived from an EMBL/GenBank/DDBJ whole genome shotgun (WGS) entry which is preliminary data.</text>
</comment>
<feature type="transmembrane region" description="Helical" evidence="7">
    <location>
        <begin position="121"/>
        <end position="145"/>
    </location>
</feature>
<dbReference type="InterPro" id="IPR005829">
    <property type="entry name" value="Sugar_transporter_CS"/>
</dbReference>
<sequence length="880" mass="98470">MEESCLPPDVKSGDIVRIHATHEITKAEHRLGFWTAAKQYPRAIFWAMFFCIAVIMAGFDAQLIPSFYALPAFQQRFGFLYEGSYIISAPWQTALGMGNPIGQVLGALASGWPLEKFGRRLTLAVCCIWTIGFVFVQFFATSIGMLCAGEMLGGLAWGFYVCIAPTYASEVCPLALRGVLTASVNLAFVIGQFVAQGCAAALESRLDEWAYKAPFAIQWIWPVILLVGLIFAPESPYWLIRQGRKDDARAALLQLSSASHRPNIEGMLEMIEETDWIEREIEDNTSYLDCFKGVSLRRTEISVMVYLIQVIGGNPLIGYANYFFEQAGLDPSDAFNMGVGNTALGFVGTCLSWPLMSHFGRRTIYNSGLLAMTVILFVIGFLDLGSHPDGAIWAQASLMDIWTFIYQMTVGPICFVIISEISSTRLRGRTIAIATAAQAAASIAFTVAMPYMLNSDQANWRDPINEITSAGVHAVAEPVEFGRTSFGRKYIWGADGTPSEGQEFTGWKEWCVWETDRRRRQKLGEFVPDGVDGVLVCTLDETHVDIMCAIAPLDLHVLCEKPLATSLEDFQHNIMLKKLLLTDKAIGDLLSIEHVEPVGWWHFAHSYVRRNWHRETKNRDGSLLTKCSHDIDFLLWLLAVPAEETQREPHLPRIHSLDGIPEVAIGNPHWVENIIHDIEDLMKAAKPEMIRTTLLHKLAEDYDRSTTSDKVIAARPWYGRCVYESDNDVCDDQLVILSWDEDVSSSSPGKRAMLHMIANTEDECIRRGRVYGTSGELTYNSHTITYFCFLTRKKTVIDVPRQSSHEMRSHGGGDYGLIRAFIAAIEAVQNEEMLASEAQCRFIGGNLEDAVLGHAMVFAAEARRDDKVISWKDWWDTKTA</sequence>
<dbReference type="InterPro" id="IPR003663">
    <property type="entry name" value="Sugar/inositol_transpt"/>
</dbReference>
<feature type="transmembrane region" description="Helical" evidence="7">
    <location>
        <begin position="43"/>
        <end position="70"/>
    </location>
</feature>
<dbReference type="GO" id="GO:0000166">
    <property type="term" value="F:nucleotide binding"/>
    <property type="evidence" value="ECO:0007669"/>
    <property type="project" value="InterPro"/>
</dbReference>
<dbReference type="Pfam" id="PF00083">
    <property type="entry name" value="Sugar_tr"/>
    <property type="match status" value="1"/>
</dbReference>
<dbReference type="NCBIfam" id="TIGR00879">
    <property type="entry name" value="SP"/>
    <property type="match status" value="1"/>
</dbReference>
<reference evidence="9 10" key="1">
    <citation type="submission" date="2015-02" db="EMBL/GenBank/DDBJ databases">
        <title>Draft Genome Sequences of Two Closely-Related Aflatoxigenic Aspergillus Species Obtained from the Cote d'Ivoire.</title>
        <authorList>
            <person name="Moore G.G."/>
            <person name="Beltz S.B."/>
            <person name="Mack B.M."/>
        </authorList>
    </citation>
    <scope>NUCLEOTIDE SEQUENCE [LARGE SCALE GENOMIC DNA]</scope>
    <source>
        <strain evidence="9 10">SRRC1468</strain>
    </source>
</reference>